<dbReference type="CDD" id="cd05382">
    <property type="entry name" value="CAP_GAPR1-like"/>
    <property type="match status" value="1"/>
</dbReference>
<evidence type="ECO:0000259" key="1">
    <source>
        <dbReference type="SMART" id="SM00198"/>
    </source>
</evidence>
<evidence type="ECO:0000313" key="3">
    <source>
        <dbReference type="EMBL" id="CAF4279123.1"/>
    </source>
</evidence>
<keyword evidence="4" id="KW-1185">Reference proteome</keyword>
<protein>
    <recommendedName>
        <fullName evidence="1">SCP domain-containing protein</fullName>
    </recommendedName>
</protein>
<evidence type="ECO:0000313" key="2">
    <source>
        <dbReference type="EMBL" id="CAF1384071.1"/>
    </source>
</evidence>
<dbReference type="InterPro" id="IPR018244">
    <property type="entry name" value="Allrgn_V5/Tpx1_CS"/>
</dbReference>
<dbReference type="InterPro" id="IPR034113">
    <property type="entry name" value="SCP_GAPR1-like"/>
</dbReference>
<accession>A0A815K209</accession>
<dbReference type="AlphaFoldDB" id="A0A815K209"/>
<dbReference type="SUPFAM" id="SSF55797">
    <property type="entry name" value="PR-1-like"/>
    <property type="match status" value="1"/>
</dbReference>
<dbReference type="SMART" id="SM00198">
    <property type="entry name" value="SCP"/>
    <property type="match status" value="1"/>
</dbReference>
<dbReference type="GO" id="GO:0005576">
    <property type="term" value="C:extracellular region"/>
    <property type="evidence" value="ECO:0007669"/>
    <property type="project" value="InterPro"/>
</dbReference>
<dbReference type="InterPro" id="IPR001283">
    <property type="entry name" value="CRISP-related"/>
</dbReference>
<dbReference type="Pfam" id="PF00188">
    <property type="entry name" value="CAP"/>
    <property type="match status" value="1"/>
</dbReference>
<dbReference type="Proteomes" id="UP000681722">
    <property type="component" value="Unassembled WGS sequence"/>
</dbReference>
<sequence>MVPVGLCQILSNSDMIRSDLSGNCLRNHRPGLFSEAKINRFWIRRQALKAHNEYRTKHCAPPLTLSRRLNGIAQKYAEHLASTKTFEHSHTKGLGENLWMLTSSEKIKHVKGSAATKDWYDEVQHYNFGQPGFSHATGHFTQLVWNSSKKMGLGVALSSDKKSVYVVANYEPAGNTVNAGYFEKNVLEAKC</sequence>
<reference evidence="2" key="1">
    <citation type="submission" date="2021-02" db="EMBL/GenBank/DDBJ databases">
        <authorList>
            <person name="Nowell W R."/>
        </authorList>
    </citation>
    <scope>NUCLEOTIDE SEQUENCE</scope>
</reference>
<dbReference type="FunFam" id="3.40.33.10:FF:000002">
    <property type="entry name" value="Golgi-associated plant pathogenesis-related protein 1"/>
    <property type="match status" value="1"/>
</dbReference>
<dbReference type="InterPro" id="IPR014044">
    <property type="entry name" value="CAP_dom"/>
</dbReference>
<proteinExistence type="predicted"/>
<gene>
    <name evidence="2" type="ORF">GPM918_LOCUS32471</name>
    <name evidence="3" type="ORF">SRO942_LOCUS33141</name>
</gene>
<dbReference type="Gene3D" id="3.40.33.10">
    <property type="entry name" value="CAP"/>
    <property type="match status" value="1"/>
</dbReference>
<dbReference type="PROSITE" id="PS01009">
    <property type="entry name" value="CRISP_1"/>
    <property type="match status" value="1"/>
</dbReference>
<organism evidence="2 4">
    <name type="scientific">Didymodactylos carnosus</name>
    <dbReference type="NCBI Taxonomy" id="1234261"/>
    <lineage>
        <taxon>Eukaryota</taxon>
        <taxon>Metazoa</taxon>
        <taxon>Spiralia</taxon>
        <taxon>Gnathifera</taxon>
        <taxon>Rotifera</taxon>
        <taxon>Eurotatoria</taxon>
        <taxon>Bdelloidea</taxon>
        <taxon>Philodinida</taxon>
        <taxon>Philodinidae</taxon>
        <taxon>Didymodactylos</taxon>
    </lineage>
</organism>
<dbReference type="OrthoDB" id="337038at2759"/>
<dbReference type="InterPro" id="IPR035940">
    <property type="entry name" value="CAP_sf"/>
</dbReference>
<name>A0A815K209_9BILA</name>
<dbReference type="EMBL" id="CAJNOQ010016596">
    <property type="protein sequence ID" value="CAF1384071.1"/>
    <property type="molecule type" value="Genomic_DNA"/>
</dbReference>
<evidence type="ECO:0000313" key="4">
    <source>
        <dbReference type="Proteomes" id="UP000663829"/>
    </source>
</evidence>
<dbReference type="PANTHER" id="PTHR10334">
    <property type="entry name" value="CYSTEINE-RICH SECRETORY PROTEIN-RELATED"/>
    <property type="match status" value="1"/>
</dbReference>
<comment type="caution">
    <text evidence="2">The sequence shown here is derived from an EMBL/GenBank/DDBJ whole genome shotgun (WGS) entry which is preliminary data.</text>
</comment>
<feature type="domain" description="SCP" evidence="1">
    <location>
        <begin position="42"/>
        <end position="178"/>
    </location>
</feature>
<dbReference type="Proteomes" id="UP000663829">
    <property type="component" value="Unassembled WGS sequence"/>
</dbReference>
<dbReference type="PRINTS" id="PR00837">
    <property type="entry name" value="V5TPXLIKE"/>
</dbReference>
<dbReference type="EMBL" id="CAJOBC010081999">
    <property type="protein sequence ID" value="CAF4279123.1"/>
    <property type="molecule type" value="Genomic_DNA"/>
</dbReference>